<protein>
    <submittedName>
        <fullName evidence="1">Uncharacterized protein</fullName>
    </submittedName>
</protein>
<keyword evidence="2" id="KW-1185">Reference proteome</keyword>
<evidence type="ECO:0000313" key="2">
    <source>
        <dbReference type="Proteomes" id="UP001143463"/>
    </source>
</evidence>
<accession>A0A9W6LA82</accession>
<dbReference type="Proteomes" id="UP001143463">
    <property type="component" value="Unassembled WGS sequence"/>
</dbReference>
<comment type="caution">
    <text evidence="1">The sequence shown here is derived from an EMBL/GenBank/DDBJ whole genome shotgun (WGS) entry which is preliminary data.</text>
</comment>
<evidence type="ECO:0000313" key="1">
    <source>
        <dbReference type="EMBL" id="GLL14704.1"/>
    </source>
</evidence>
<proteinExistence type="predicted"/>
<reference evidence="1" key="2">
    <citation type="submission" date="2023-01" db="EMBL/GenBank/DDBJ databases">
        <authorList>
            <person name="Sun Q."/>
            <person name="Evtushenko L."/>
        </authorList>
    </citation>
    <scope>NUCLEOTIDE SEQUENCE</scope>
    <source>
        <strain evidence="1">VKM Ac-1069</strain>
    </source>
</reference>
<dbReference type="AlphaFoldDB" id="A0A9W6LA82"/>
<dbReference type="RefSeq" id="WP_037051138.1">
    <property type="nucleotide sequence ID" value="NZ_BAAAUZ010000014.1"/>
</dbReference>
<reference evidence="1" key="1">
    <citation type="journal article" date="2014" name="Int. J. Syst. Evol. Microbiol.">
        <title>Complete genome sequence of Corynebacterium casei LMG S-19264T (=DSM 44701T), isolated from a smear-ripened cheese.</title>
        <authorList>
            <consortium name="US DOE Joint Genome Institute (JGI-PGF)"/>
            <person name="Walter F."/>
            <person name="Albersmeier A."/>
            <person name="Kalinowski J."/>
            <person name="Ruckert C."/>
        </authorList>
    </citation>
    <scope>NUCLEOTIDE SEQUENCE</scope>
    <source>
        <strain evidence="1">VKM Ac-1069</strain>
    </source>
</reference>
<sequence length="63" mass="6558">MSEKVTNGYGTCPVCARLKHVTPESTLRLHNRFSARGTVVTAQRCAGSGAPSLESTEPPAASA</sequence>
<gene>
    <name evidence="1" type="ORF">GCM10017577_58520</name>
</gene>
<organism evidence="1 2">
    <name type="scientific">Pseudonocardia halophobica</name>
    <dbReference type="NCBI Taxonomy" id="29401"/>
    <lineage>
        <taxon>Bacteria</taxon>
        <taxon>Bacillati</taxon>
        <taxon>Actinomycetota</taxon>
        <taxon>Actinomycetes</taxon>
        <taxon>Pseudonocardiales</taxon>
        <taxon>Pseudonocardiaceae</taxon>
        <taxon>Pseudonocardia</taxon>
    </lineage>
</organism>
<name>A0A9W6LA82_9PSEU</name>
<dbReference type="EMBL" id="BSFQ01000035">
    <property type="protein sequence ID" value="GLL14704.1"/>
    <property type="molecule type" value="Genomic_DNA"/>
</dbReference>